<keyword evidence="5" id="KW-0560">Oxidoreductase</keyword>
<evidence type="ECO:0000256" key="4">
    <source>
        <dbReference type="ARBA" id="ARBA00022723"/>
    </source>
</evidence>
<evidence type="ECO:0000256" key="7">
    <source>
        <dbReference type="ARBA" id="ARBA00048328"/>
    </source>
</evidence>
<feature type="binding site" description="axial binding residue" evidence="9">
    <location>
        <position position="32"/>
    </location>
    <ligand>
        <name>heme b</name>
        <dbReference type="ChEBI" id="CHEBI:60344"/>
    </ligand>
    <ligandPart>
        <name>Fe</name>
        <dbReference type="ChEBI" id="CHEBI:18248"/>
    </ligandPart>
</feature>
<keyword evidence="6 9" id="KW-0408">Iron</keyword>
<comment type="catalytic activity">
    <reaction evidence="7">
        <text>heme b + 3 reduced [NADPH--hemoprotein reductase] + 3 O2 = biliverdin IXalpha + CO + Fe(2+) + 3 oxidized [NADPH--hemoprotein reductase] + 3 H2O + H(+)</text>
        <dbReference type="Rhea" id="RHEA:21764"/>
        <dbReference type="Rhea" id="RHEA-COMP:11964"/>
        <dbReference type="Rhea" id="RHEA-COMP:11965"/>
        <dbReference type="ChEBI" id="CHEBI:15377"/>
        <dbReference type="ChEBI" id="CHEBI:15378"/>
        <dbReference type="ChEBI" id="CHEBI:15379"/>
        <dbReference type="ChEBI" id="CHEBI:17245"/>
        <dbReference type="ChEBI" id="CHEBI:29033"/>
        <dbReference type="ChEBI" id="CHEBI:57618"/>
        <dbReference type="ChEBI" id="CHEBI:57991"/>
        <dbReference type="ChEBI" id="CHEBI:58210"/>
        <dbReference type="ChEBI" id="CHEBI:60344"/>
        <dbReference type="EC" id="1.14.14.18"/>
    </reaction>
</comment>
<gene>
    <name evidence="10" type="primary">hmuO</name>
    <name evidence="10" type="ORF">MOPEL_007_00680</name>
</gene>
<dbReference type="GO" id="GO:0004392">
    <property type="term" value="F:heme oxygenase (decyclizing) activity"/>
    <property type="evidence" value="ECO:0007669"/>
    <property type="project" value="UniProtKB-EC"/>
</dbReference>
<evidence type="ECO:0000256" key="5">
    <source>
        <dbReference type="ARBA" id="ARBA00023002"/>
    </source>
</evidence>
<keyword evidence="3 8" id="KW-0349">Heme</keyword>
<comment type="similarity">
    <text evidence="1">Belongs to the heme oxygenase family.</text>
</comment>
<dbReference type="EC" id="1.14.14.18" evidence="2"/>
<dbReference type="Proteomes" id="UP000004367">
    <property type="component" value="Unassembled WGS sequence"/>
</dbReference>
<evidence type="ECO:0000256" key="6">
    <source>
        <dbReference type="ARBA" id="ARBA00023004"/>
    </source>
</evidence>
<dbReference type="AlphaFoldDB" id="H5UNE4"/>
<dbReference type="InterPro" id="IPR002051">
    <property type="entry name" value="Haem_Oase"/>
</dbReference>
<dbReference type="GO" id="GO:0006979">
    <property type="term" value="P:response to oxidative stress"/>
    <property type="evidence" value="ECO:0007669"/>
    <property type="project" value="TreeGrafter"/>
</dbReference>
<evidence type="ECO:0000256" key="3">
    <source>
        <dbReference type="ARBA" id="ARBA00022617"/>
    </source>
</evidence>
<comment type="caution">
    <text evidence="10">The sequence shown here is derived from an EMBL/GenBank/DDBJ whole genome shotgun (WGS) entry which is preliminary data.</text>
</comment>
<dbReference type="InterPro" id="IPR016053">
    <property type="entry name" value="Haem_Oase-like"/>
</dbReference>
<dbReference type="GO" id="GO:0006788">
    <property type="term" value="P:heme oxidation"/>
    <property type="evidence" value="ECO:0007669"/>
    <property type="project" value="InterPro"/>
</dbReference>
<dbReference type="STRING" id="1089455.MOPEL_007_00680"/>
<keyword evidence="4 9" id="KW-0479">Metal-binding</keyword>
<dbReference type="PANTHER" id="PTHR10720:SF0">
    <property type="entry name" value="HEME OXYGENASE"/>
    <property type="match status" value="1"/>
</dbReference>
<keyword evidence="11" id="KW-1185">Reference proteome</keyword>
<dbReference type="PIRSF" id="PIRSF000343">
    <property type="entry name" value="Haem_Oase"/>
    <property type="match status" value="1"/>
</dbReference>
<proteinExistence type="inferred from homology"/>
<evidence type="ECO:0000256" key="8">
    <source>
        <dbReference type="PIRSR" id="PIRSR000343-1"/>
    </source>
</evidence>
<dbReference type="GO" id="GO:0042167">
    <property type="term" value="P:heme catabolic process"/>
    <property type="evidence" value="ECO:0007669"/>
    <property type="project" value="TreeGrafter"/>
</dbReference>
<dbReference type="Gene3D" id="1.20.910.10">
    <property type="entry name" value="Heme oxygenase-like"/>
    <property type="match status" value="1"/>
</dbReference>
<dbReference type="PROSITE" id="PS00593">
    <property type="entry name" value="HEME_OXYGENASE"/>
    <property type="match status" value="1"/>
</dbReference>
<dbReference type="CDD" id="cd19165">
    <property type="entry name" value="HemeO"/>
    <property type="match status" value="1"/>
</dbReference>
<dbReference type="PRINTS" id="PR00088">
    <property type="entry name" value="HAEMOXYGNASE"/>
</dbReference>
<reference evidence="10 11" key="1">
    <citation type="submission" date="2012-02" db="EMBL/GenBank/DDBJ databases">
        <title>Whole genome shotgun sequence of Mobilicoccus pelagius NBRC 104925.</title>
        <authorList>
            <person name="Yoshida Y."/>
            <person name="Hosoyama A."/>
            <person name="Tsuchikane K."/>
            <person name="Katsumata H."/>
            <person name="Yamazaki S."/>
            <person name="Fujita N."/>
        </authorList>
    </citation>
    <scope>NUCLEOTIDE SEQUENCE [LARGE SCALE GENOMIC DNA]</scope>
    <source>
        <strain evidence="10 11">NBRC 104925</strain>
    </source>
</reference>
<feature type="binding site" evidence="8">
    <location>
        <position position="138"/>
    </location>
    <ligand>
        <name>heme b</name>
        <dbReference type="ChEBI" id="CHEBI:60344"/>
    </ligand>
</feature>
<dbReference type="eggNOG" id="COG5398">
    <property type="taxonomic scope" value="Bacteria"/>
</dbReference>
<name>H5UNE4_9MICO</name>
<dbReference type="PANTHER" id="PTHR10720">
    <property type="entry name" value="HEME OXYGENASE"/>
    <property type="match status" value="1"/>
</dbReference>
<evidence type="ECO:0000256" key="1">
    <source>
        <dbReference type="ARBA" id="ARBA00006134"/>
    </source>
</evidence>
<dbReference type="SUPFAM" id="SSF48613">
    <property type="entry name" value="Heme oxygenase-like"/>
    <property type="match status" value="1"/>
</dbReference>
<evidence type="ECO:0000256" key="9">
    <source>
        <dbReference type="PIRSR" id="PIRSR000343-2"/>
    </source>
</evidence>
<organism evidence="10 11">
    <name type="scientific">Mobilicoccus pelagius NBRC 104925</name>
    <dbReference type="NCBI Taxonomy" id="1089455"/>
    <lineage>
        <taxon>Bacteria</taxon>
        <taxon>Bacillati</taxon>
        <taxon>Actinomycetota</taxon>
        <taxon>Actinomycetes</taxon>
        <taxon>Micrococcales</taxon>
        <taxon>Dermatophilaceae</taxon>
        <taxon>Mobilicoccus</taxon>
    </lineage>
</organism>
<accession>H5UNE4</accession>
<sequence>MPNLGDMTITAETPLHETPLHTLLKESTARVHDEAENSSFMGDLLAGRSGRDAFVALTRQLWFVYSMLEESVDALADHPVIAPLHDEELRRLPALERDLDAIAPGWRDDNAPTPGTTAYVARLKECASDPVRLVAHHYTRYLGDLSGGQVIPRLLTRHYDITDGLDFYRFEGIDKPKTYKDAYRAALDALPLDAEEKQRAADEAVEAFRLNTAMFADLG</sequence>
<evidence type="ECO:0000313" key="10">
    <source>
        <dbReference type="EMBL" id="GAB47252.1"/>
    </source>
</evidence>
<dbReference type="Pfam" id="PF01126">
    <property type="entry name" value="Heme_oxygenase"/>
    <property type="match status" value="1"/>
</dbReference>
<dbReference type="GO" id="GO:0020037">
    <property type="term" value="F:heme binding"/>
    <property type="evidence" value="ECO:0007669"/>
    <property type="project" value="TreeGrafter"/>
</dbReference>
<dbReference type="InterPro" id="IPR016084">
    <property type="entry name" value="Haem_Oase-like_multi-hlx"/>
</dbReference>
<feature type="binding site" evidence="8">
    <location>
        <position position="184"/>
    </location>
    <ligand>
        <name>heme b</name>
        <dbReference type="ChEBI" id="CHEBI:60344"/>
    </ligand>
</feature>
<evidence type="ECO:0000256" key="2">
    <source>
        <dbReference type="ARBA" id="ARBA00012360"/>
    </source>
</evidence>
<protein>
    <recommendedName>
        <fullName evidence="2">heme oxygenase (biliverdin-producing)</fullName>
        <ecNumber evidence="2">1.14.14.18</ecNumber>
    </recommendedName>
</protein>
<dbReference type="GO" id="GO:0046872">
    <property type="term" value="F:metal ion binding"/>
    <property type="evidence" value="ECO:0007669"/>
    <property type="project" value="UniProtKB-KW"/>
</dbReference>
<dbReference type="EMBL" id="BAFE01000007">
    <property type="protein sequence ID" value="GAB47252.1"/>
    <property type="molecule type" value="Genomic_DNA"/>
</dbReference>
<dbReference type="InterPro" id="IPR018207">
    <property type="entry name" value="Haem_oxygenase_CS"/>
</dbReference>
<feature type="binding site" evidence="8">
    <location>
        <position position="25"/>
    </location>
    <ligand>
        <name>heme b</name>
        <dbReference type="ChEBI" id="CHEBI:60344"/>
    </ligand>
</feature>
<evidence type="ECO:0000313" key="11">
    <source>
        <dbReference type="Proteomes" id="UP000004367"/>
    </source>
</evidence>